<feature type="domain" description="Jacalin-type lectin" evidence="5">
    <location>
        <begin position="84"/>
        <end position="228"/>
    </location>
</feature>
<dbReference type="SUPFAM" id="SSF51101">
    <property type="entry name" value="Mannose-binding lectins"/>
    <property type="match status" value="1"/>
</dbReference>
<evidence type="ECO:0000256" key="3">
    <source>
        <dbReference type="SAM" id="MobiDB-lite"/>
    </source>
</evidence>
<sequence length="336" mass="36057">MHLSWFVVLVVALAAVAVAQSSNRKRSSYYQASRIHGDSNEFNRRLMNFLIRKPSQESSEDEDDTEEAQLGDETAPSGIVAGPIYAGSAQGGKSSNDINDIGTKDLFLPQEIHMTTANYRNRGLYLSSIQITYKGLKGEVVNGSTRGKEKSGICDSTLAPGEQIVKVTVATDDYIVGLQFITSTGRKTPWCGGNSGNKFTAEYPGHVLSYIATTSGTIIDSLQFFWVAESTLNPATIGAAGCDKLCSFSQTYNSTASTCGLKCTGHHFGRVGSISTCNSNSTFCRGGTATLARNTFVDHNADCANSGKFGCGDFGGCCVNIGDDINKRYFCLKCQY</sequence>
<feature type="region of interest" description="Disordered" evidence="3">
    <location>
        <begin position="54"/>
        <end position="79"/>
    </location>
</feature>
<dbReference type="AlphaFoldDB" id="A0A819LXJ1"/>
<accession>A0A819LXJ1</accession>
<dbReference type="InterPro" id="IPR052321">
    <property type="entry name" value="PolyBind_ProtTraffic"/>
</dbReference>
<dbReference type="Proteomes" id="UP000663844">
    <property type="component" value="Unassembled WGS sequence"/>
</dbReference>
<dbReference type="PANTHER" id="PTHR33589">
    <property type="entry name" value="OS11G0524900 PROTEIN"/>
    <property type="match status" value="1"/>
</dbReference>
<dbReference type="PANTHER" id="PTHR33589:SF3">
    <property type="entry name" value="ZYMOGEN GRANULE MEMBRANE PROTEIN 16-LIKE"/>
    <property type="match status" value="1"/>
</dbReference>
<organism evidence="6 7">
    <name type="scientific">Adineta steineri</name>
    <dbReference type="NCBI Taxonomy" id="433720"/>
    <lineage>
        <taxon>Eukaryota</taxon>
        <taxon>Metazoa</taxon>
        <taxon>Spiralia</taxon>
        <taxon>Gnathifera</taxon>
        <taxon>Rotifera</taxon>
        <taxon>Eurotatoria</taxon>
        <taxon>Bdelloidea</taxon>
        <taxon>Adinetida</taxon>
        <taxon>Adinetidae</taxon>
        <taxon>Adineta</taxon>
    </lineage>
</organism>
<keyword evidence="2" id="KW-0430">Lectin</keyword>
<evidence type="ECO:0000313" key="7">
    <source>
        <dbReference type="Proteomes" id="UP000663844"/>
    </source>
</evidence>
<dbReference type="InterPro" id="IPR036404">
    <property type="entry name" value="Jacalin-like_lectin_dom_sf"/>
</dbReference>
<dbReference type="InterPro" id="IPR001229">
    <property type="entry name" value="Jacalin-like_lectin_dom"/>
</dbReference>
<reference evidence="6" key="1">
    <citation type="submission" date="2021-02" db="EMBL/GenBank/DDBJ databases">
        <authorList>
            <person name="Nowell W R."/>
        </authorList>
    </citation>
    <scope>NUCLEOTIDE SEQUENCE</scope>
</reference>
<dbReference type="Pfam" id="PF01419">
    <property type="entry name" value="Jacalin"/>
    <property type="match status" value="1"/>
</dbReference>
<feature type="compositionally biased region" description="Acidic residues" evidence="3">
    <location>
        <begin position="58"/>
        <end position="70"/>
    </location>
</feature>
<proteinExistence type="predicted"/>
<dbReference type="EMBL" id="CAJOAZ010002904">
    <property type="protein sequence ID" value="CAF3969236.1"/>
    <property type="molecule type" value="Genomic_DNA"/>
</dbReference>
<evidence type="ECO:0000256" key="1">
    <source>
        <dbReference type="ARBA" id="ARBA00022729"/>
    </source>
</evidence>
<comment type="caution">
    <text evidence="6">The sequence shown here is derived from an EMBL/GenBank/DDBJ whole genome shotgun (WGS) entry which is preliminary data.</text>
</comment>
<dbReference type="GO" id="GO:0030246">
    <property type="term" value="F:carbohydrate binding"/>
    <property type="evidence" value="ECO:0007669"/>
    <property type="project" value="UniProtKB-KW"/>
</dbReference>
<protein>
    <recommendedName>
        <fullName evidence="5">Jacalin-type lectin domain-containing protein</fullName>
    </recommendedName>
</protein>
<dbReference type="SMART" id="SM00915">
    <property type="entry name" value="Jacalin"/>
    <property type="match status" value="1"/>
</dbReference>
<feature type="chain" id="PRO_5032651591" description="Jacalin-type lectin domain-containing protein" evidence="4">
    <location>
        <begin position="20"/>
        <end position="336"/>
    </location>
</feature>
<evidence type="ECO:0000256" key="2">
    <source>
        <dbReference type="ARBA" id="ARBA00022734"/>
    </source>
</evidence>
<keyword evidence="1 4" id="KW-0732">Signal</keyword>
<evidence type="ECO:0000256" key="4">
    <source>
        <dbReference type="SAM" id="SignalP"/>
    </source>
</evidence>
<evidence type="ECO:0000313" key="6">
    <source>
        <dbReference type="EMBL" id="CAF3969236.1"/>
    </source>
</evidence>
<dbReference type="PROSITE" id="PS51752">
    <property type="entry name" value="JACALIN_LECTIN"/>
    <property type="match status" value="1"/>
</dbReference>
<dbReference type="Gene3D" id="2.100.10.30">
    <property type="entry name" value="Jacalin-like lectin domain"/>
    <property type="match status" value="1"/>
</dbReference>
<feature type="signal peptide" evidence="4">
    <location>
        <begin position="1"/>
        <end position="19"/>
    </location>
</feature>
<gene>
    <name evidence="6" type="ORF">OXD698_LOCUS27726</name>
</gene>
<name>A0A819LXJ1_9BILA</name>
<evidence type="ECO:0000259" key="5">
    <source>
        <dbReference type="PROSITE" id="PS51752"/>
    </source>
</evidence>